<organism evidence="3 4">
    <name type="scientific">Leuconostoc litchii</name>
    <dbReference type="NCBI Taxonomy" id="1981069"/>
    <lineage>
        <taxon>Bacteria</taxon>
        <taxon>Bacillati</taxon>
        <taxon>Bacillota</taxon>
        <taxon>Bacilli</taxon>
        <taxon>Lactobacillales</taxon>
        <taxon>Lactobacillaceae</taxon>
        <taxon>Leuconostoc</taxon>
    </lineage>
</organism>
<evidence type="ECO:0000259" key="2">
    <source>
        <dbReference type="PROSITE" id="PS50943"/>
    </source>
</evidence>
<feature type="domain" description="HTH cro/C1-type" evidence="2">
    <location>
        <begin position="7"/>
        <end position="61"/>
    </location>
</feature>
<keyword evidence="4" id="KW-1185">Reference proteome</keyword>
<accession>A0A6P2CNM2</accession>
<dbReference type="Gene3D" id="1.10.260.40">
    <property type="entry name" value="lambda repressor-like DNA-binding domains"/>
    <property type="match status" value="1"/>
</dbReference>
<protein>
    <submittedName>
        <fullName evidence="3">Transcriptional regulator</fullName>
    </submittedName>
</protein>
<keyword evidence="1" id="KW-0238">DNA-binding</keyword>
<sequence>MKIDNNVQHIRKNLNLTQGTLAQNIGVSRRTIVSIEKGNYTPSLMLAFQLAQALKTPLTDLFTINEEDEI</sequence>
<dbReference type="SUPFAM" id="SSF47413">
    <property type="entry name" value="lambda repressor-like DNA-binding domains"/>
    <property type="match status" value="1"/>
</dbReference>
<name>A0A6P2CNM2_9LACO</name>
<dbReference type="Pfam" id="PF01381">
    <property type="entry name" value="HTH_3"/>
    <property type="match status" value="1"/>
</dbReference>
<evidence type="ECO:0000313" key="4">
    <source>
        <dbReference type="Proteomes" id="UP000442244"/>
    </source>
</evidence>
<comment type="caution">
    <text evidence="3">The sequence shown here is derived from an EMBL/GenBank/DDBJ whole genome shotgun (WGS) entry which is preliminary data.</text>
</comment>
<dbReference type="SMART" id="SM00530">
    <property type="entry name" value="HTH_XRE"/>
    <property type="match status" value="1"/>
</dbReference>
<dbReference type="GO" id="GO:0003677">
    <property type="term" value="F:DNA binding"/>
    <property type="evidence" value="ECO:0007669"/>
    <property type="project" value="UniProtKB-KW"/>
</dbReference>
<dbReference type="PROSITE" id="PS50943">
    <property type="entry name" value="HTH_CROC1"/>
    <property type="match status" value="1"/>
</dbReference>
<dbReference type="InterPro" id="IPR010982">
    <property type="entry name" value="Lambda_DNA-bd_dom_sf"/>
</dbReference>
<dbReference type="Proteomes" id="UP000442244">
    <property type="component" value="Unassembled WGS sequence"/>
</dbReference>
<dbReference type="CDD" id="cd00093">
    <property type="entry name" value="HTH_XRE"/>
    <property type="match status" value="1"/>
</dbReference>
<dbReference type="PANTHER" id="PTHR46558">
    <property type="entry name" value="TRACRIPTIONAL REGULATORY PROTEIN-RELATED-RELATED"/>
    <property type="match status" value="1"/>
</dbReference>
<reference evidence="3 4" key="1">
    <citation type="submission" date="2019-01" db="EMBL/GenBank/DDBJ databases">
        <title>Leuconostoc litchii sp. nov., a novel lactic acid bacterium isolated from lychee.</title>
        <authorList>
            <person name="Wang L.-T."/>
        </authorList>
    </citation>
    <scope>NUCLEOTIDE SEQUENCE [LARGE SCALE GENOMIC DNA]</scope>
    <source>
        <strain evidence="3 4">MB7</strain>
    </source>
</reference>
<gene>
    <name evidence="3" type="ORF">ESZ47_05920</name>
</gene>
<evidence type="ECO:0000256" key="1">
    <source>
        <dbReference type="ARBA" id="ARBA00023125"/>
    </source>
</evidence>
<dbReference type="AlphaFoldDB" id="A0A6P2CNM2"/>
<dbReference type="EMBL" id="SDGY01000001">
    <property type="protein sequence ID" value="TYC47665.1"/>
    <property type="molecule type" value="Genomic_DNA"/>
</dbReference>
<proteinExistence type="predicted"/>
<dbReference type="OrthoDB" id="6386941at2"/>
<evidence type="ECO:0000313" key="3">
    <source>
        <dbReference type="EMBL" id="TYC47665.1"/>
    </source>
</evidence>
<dbReference type="InterPro" id="IPR001387">
    <property type="entry name" value="Cro/C1-type_HTH"/>
</dbReference>
<dbReference type="RefSeq" id="WP_148605613.1">
    <property type="nucleotide sequence ID" value="NZ_BSUV01000001.1"/>
</dbReference>
<dbReference type="PANTHER" id="PTHR46558:SF4">
    <property type="entry name" value="DNA-BIDING PHAGE PROTEIN"/>
    <property type="match status" value="1"/>
</dbReference>